<protein>
    <recommendedName>
        <fullName evidence="1">Putative Se/S carrier protein-like domain-containing protein</fullName>
    </recommendedName>
</protein>
<reference evidence="2 3" key="1">
    <citation type="submission" date="2016-04" db="EMBL/GenBank/DDBJ databases">
        <title>Genome sequence of Clostridium magnum DSM 2767.</title>
        <authorList>
            <person name="Poehlein A."/>
            <person name="Uhlig R."/>
            <person name="Fischer R."/>
            <person name="Bahl H."/>
            <person name="Daniel R."/>
        </authorList>
    </citation>
    <scope>NUCLEOTIDE SEQUENCE [LARGE SCALE GENOMIC DNA]</scope>
    <source>
        <strain evidence="2 3">DSM 2767</strain>
    </source>
</reference>
<dbReference type="RefSeq" id="WP_066616268.1">
    <property type="nucleotide sequence ID" value="NZ_FQXL01000048.1"/>
</dbReference>
<dbReference type="STRING" id="1121326.CLMAG_00240"/>
<evidence type="ECO:0000259" key="1">
    <source>
        <dbReference type="Pfam" id="PF11823"/>
    </source>
</evidence>
<dbReference type="InterPro" id="IPR021778">
    <property type="entry name" value="Se/S_carrier-like"/>
</dbReference>
<gene>
    <name evidence="2" type="ORF">CLMAG_00240</name>
</gene>
<dbReference type="AlphaFoldDB" id="A0A162TT72"/>
<keyword evidence="3" id="KW-1185">Reference proteome</keyword>
<feature type="domain" description="Putative Se/S carrier protein-like" evidence="1">
    <location>
        <begin position="4"/>
        <end position="71"/>
    </location>
</feature>
<sequence length="83" mass="9605">MDKYYILTFQNTLGAINGESTLKERKMKIEIMPTPTSITKSCGISIKVKNEDIDEIKKLASENKINIKNVYFKDDYGYKICEF</sequence>
<dbReference type="PATRIC" id="fig|1121326.3.peg.24"/>
<evidence type="ECO:0000313" key="2">
    <source>
        <dbReference type="EMBL" id="KZL93033.1"/>
    </source>
</evidence>
<dbReference type="Proteomes" id="UP000076603">
    <property type="component" value="Unassembled WGS sequence"/>
</dbReference>
<comment type="caution">
    <text evidence="2">The sequence shown here is derived from an EMBL/GenBank/DDBJ whole genome shotgun (WGS) entry which is preliminary data.</text>
</comment>
<accession>A0A162TT72</accession>
<dbReference type="OrthoDB" id="3192849at2"/>
<dbReference type="Pfam" id="PF11823">
    <property type="entry name" value="Se_S_carrier"/>
    <property type="match status" value="1"/>
</dbReference>
<name>A0A162TT72_9CLOT</name>
<proteinExistence type="predicted"/>
<evidence type="ECO:0000313" key="3">
    <source>
        <dbReference type="Proteomes" id="UP000076603"/>
    </source>
</evidence>
<dbReference type="EMBL" id="LWAE01000001">
    <property type="protein sequence ID" value="KZL93033.1"/>
    <property type="molecule type" value="Genomic_DNA"/>
</dbReference>
<organism evidence="2 3">
    <name type="scientific">Clostridium magnum DSM 2767</name>
    <dbReference type="NCBI Taxonomy" id="1121326"/>
    <lineage>
        <taxon>Bacteria</taxon>
        <taxon>Bacillati</taxon>
        <taxon>Bacillota</taxon>
        <taxon>Clostridia</taxon>
        <taxon>Eubacteriales</taxon>
        <taxon>Clostridiaceae</taxon>
        <taxon>Clostridium</taxon>
    </lineage>
</organism>